<keyword evidence="1 6" id="KW-0540">Nuclease</keyword>
<evidence type="ECO:0000313" key="7">
    <source>
        <dbReference type="EMBL" id="NEG69922.1"/>
    </source>
</evidence>
<comment type="similarity">
    <text evidence="6">Belongs to the vsr family.</text>
</comment>
<dbReference type="NCBIfam" id="TIGR00632">
    <property type="entry name" value="vsr"/>
    <property type="match status" value="1"/>
</dbReference>
<sequence>MTPEDRSRLMATIKSRNTKPEVFVRHLLWHAGYRYGLKSRLPGHPDLYLRKYHTAIFVNGCFWHRHPGCKMATSPKSNVEFWTAKFTANTARDRRVHDELRNEHHVRVIVIWECTIRRAMRRTDTESASALLASLEDFLTNPDSTGDYLEL</sequence>
<evidence type="ECO:0000256" key="2">
    <source>
        <dbReference type="ARBA" id="ARBA00022759"/>
    </source>
</evidence>
<proteinExistence type="inferred from homology"/>
<accession>A0A6I5NMF6</accession>
<dbReference type="EC" id="3.1.-.-" evidence="6"/>
<organism evidence="7 8">
    <name type="scientific">Bifidobacterium choloepi</name>
    <dbReference type="NCBI Taxonomy" id="2614131"/>
    <lineage>
        <taxon>Bacteria</taxon>
        <taxon>Bacillati</taxon>
        <taxon>Actinomycetota</taxon>
        <taxon>Actinomycetes</taxon>
        <taxon>Bifidobacteriales</taxon>
        <taxon>Bifidobacteriaceae</taxon>
        <taxon>Bifidobacterium</taxon>
    </lineage>
</organism>
<dbReference type="CDD" id="cd00221">
    <property type="entry name" value="Vsr"/>
    <property type="match status" value="1"/>
</dbReference>
<comment type="function">
    <text evidence="6">May nick specific sequences that contain T:G mispairs resulting from m5C-deamination.</text>
</comment>
<dbReference type="InterPro" id="IPR004603">
    <property type="entry name" value="DNA_mismatch_endonuc_vsr"/>
</dbReference>
<name>A0A6I5NMF6_9BIFI</name>
<dbReference type="EMBL" id="VYSG01000001">
    <property type="protein sequence ID" value="NEG69922.1"/>
    <property type="molecule type" value="Genomic_DNA"/>
</dbReference>
<dbReference type="PIRSF" id="PIRSF018267">
    <property type="entry name" value="VSR_endonuc"/>
    <property type="match status" value="1"/>
</dbReference>
<gene>
    <name evidence="7" type="primary">vsr</name>
    <name evidence="7" type="ORF">F6S87_04785</name>
</gene>
<dbReference type="GO" id="GO:0016787">
    <property type="term" value="F:hydrolase activity"/>
    <property type="evidence" value="ECO:0007669"/>
    <property type="project" value="UniProtKB-KW"/>
</dbReference>
<evidence type="ECO:0000256" key="5">
    <source>
        <dbReference type="ARBA" id="ARBA00023204"/>
    </source>
</evidence>
<keyword evidence="8" id="KW-1185">Reference proteome</keyword>
<keyword evidence="4 6" id="KW-0378">Hydrolase</keyword>
<dbReference type="GO" id="GO:0004519">
    <property type="term" value="F:endonuclease activity"/>
    <property type="evidence" value="ECO:0007669"/>
    <property type="project" value="UniProtKB-KW"/>
</dbReference>
<dbReference type="Pfam" id="PF03852">
    <property type="entry name" value="Vsr"/>
    <property type="match status" value="1"/>
</dbReference>
<comment type="caution">
    <text evidence="7">The sequence shown here is derived from an EMBL/GenBank/DDBJ whole genome shotgun (WGS) entry which is preliminary data.</text>
</comment>
<evidence type="ECO:0000313" key="8">
    <source>
        <dbReference type="Proteomes" id="UP000469292"/>
    </source>
</evidence>
<evidence type="ECO:0000256" key="4">
    <source>
        <dbReference type="ARBA" id="ARBA00022801"/>
    </source>
</evidence>
<keyword evidence="2 6" id="KW-0255">Endonuclease</keyword>
<dbReference type="SUPFAM" id="SSF52980">
    <property type="entry name" value="Restriction endonuclease-like"/>
    <property type="match status" value="1"/>
</dbReference>
<dbReference type="GO" id="GO:0006298">
    <property type="term" value="P:mismatch repair"/>
    <property type="evidence" value="ECO:0007669"/>
    <property type="project" value="UniProtKB-UniRule"/>
</dbReference>
<reference evidence="7 8" key="1">
    <citation type="submission" date="2019-09" db="EMBL/GenBank/DDBJ databases">
        <title>Phylogenetic characterization of a novel taxon of the genus Bifidobacterium: Bifidobacterium choloepi sp. nov.</title>
        <authorList>
            <person name="Modesto M."/>
            <person name="Satti M."/>
        </authorList>
    </citation>
    <scope>NUCLEOTIDE SEQUENCE [LARGE SCALE GENOMIC DNA]</scope>
    <source>
        <strain evidence="7 8">BRDM6</strain>
    </source>
</reference>
<dbReference type="AlphaFoldDB" id="A0A6I5NMF6"/>
<protein>
    <recommendedName>
        <fullName evidence="6">Very short patch repair endonuclease</fullName>
        <ecNumber evidence="6">3.1.-.-</ecNumber>
    </recommendedName>
</protein>
<evidence type="ECO:0000256" key="3">
    <source>
        <dbReference type="ARBA" id="ARBA00022763"/>
    </source>
</evidence>
<keyword evidence="3 6" id="KW-0227">DNA damage</keyword>
<keyword evidence="5 6" id="KW-0234">DNA repair</keyword>
<dbReference type="Proteomes" id="UP000469292">
    <property type="component" value="Unassembled WGS sequence"/>
</dbReference>
<dbReference type="Gene3D" id="3.40.960.10">
    <property type="entry name" value="VSR Endonuclease"/>
    <property type="match status" value="1"/>
</dbReference>
<evidence type="ECO:0000256" key="1">
    <source>
        <dbReference type="ARBA" id="ARBA00022722"/>
    </source>
</evidence>
<evidence type="ECO:0000256" key="6">
    <source>
        <dbReference type="PIRNR" id="PIRNR018267"/>
    </source>
</evidence>
<dbReference type="InterPro" id="IPR011335">
    <property type="entry name" value="Restrct_endonuc-II-like"/>
</dbReference>